<proteinExistence type="predicted"/>
<evidence type="ECO:0000313" key="2">
    <source>
        <dbReference type="Proteomes" id="UP000176893"/>
    </source>
</evidence>
<sequence length="125" mass="13747">MSEVKAFTLDGITRVAEGADGVMCLKDLGFNHALVVITEDETEYDIIVLEPTTGKVRVKGGWFTQPTECKLTGATAGGSTLWMNRIAVGWCMEFWLKEHCTVTTLSVKIIGWRINPTITSSTLVH</sequence>
<protein>
    <submittedName>
        <fullName evidence="1">Uncharacterized protein</fullName>
    </submittedName>
</protein>
<evidence type="ECO:0000313" key="1">
    <source>
        <dbReference type="EMBL" id="OGM99262.1"/>
    </source>
</evidence>
<dbReference type="EMBL" id="MGJB01000001">
    <property type="protein sequence ID" value="OGM99262.1"/>
    <property type="molecule type" value="Genomic_DNA"/>
</dbReference>
<dbReference type="STRING" id="1802661.A2649_03935"/>
<reference evidence="1 2" key="1">
    <citation type="journal article" date="2016" name="Nat. Commun.">
        <title>Thousands of microbial genomes shed light on interconnected biogeochemical processes in an aquifer system.</title>
        <authorList>
            <person name="Anantharaman K."/>
            <person name="Brown C.T."/>
            <person name="Hug L.A."/>
            <person name="Sharon I."/>
            <person name="Castelle C.J."/>
            <person name="Probst A.J."/>
            <person name="Thomas B.C."/>
            <person name="Singh A."/>
            <person name="Wilkins M.J."/>
            <person name="Karaoz U."/>
            <person name="Brodie E.L."/>
            <person name="Williams K.H."/>
            <person name="Hubbard S.S."/>
            <person name="Banfield J.F."/>
        </authorList>
    </citation>
    <scope>NUCLEOTIDE SEQUENCE [LARGE SCALE GENOMIC DNA]</scope>
</reference>
<name>A0A1F8EEK9_9BACT</name>
<organism evidence="1 2">
    <name type="scientific">Candidatus Yanofskybacteria bacterium RIFCSPHIGHO2_01_FULL_41_26</name>
    <dbReference type="NCBI Taxonomy" id="1802661"/>
    <lineage>
        <taxon>Bacteria</taxon>
        <taxon>Candidatus Yanofskyibacteriota</taxon>
    </lineage>
</organism>
<accession>A0A1F8EEK9</accession>
<dbReference type="AlphaFoldDB" id="A0A1F8EEK9"/>
<comment type="caution">
    <text evidence="1">The sequence shown here is derived from an EMBL/GenBank/DDBJ whole genome shotgun (WGS) entry which is preliminary data.</text>
</comment>
<dbReference type="Proteomes" id="UP000176893">
    <property type="component" value="Unassembled WGS sequence"/>
</dbReference>
<gene>
    <name evidence="1" type="ORF">A2649_03935</name>
</gene>